<proteinExistence type="predicted"/>
<keyword evidence="1" id="KW-0255">Endonuclease</keyword>
<evidence type="ECO:0000313" key="1">
    <source>
        <dbReference type="EMBL" id="MVX66473.1"/>
    </source>
</evidence>
<protein>
    <submittedName>
        <fullName evidence="1">LlaJI family restriction endonuclease</fullName>
    </submittedName>
</protein>
<keyword evidence="1" id="KW-0378">Hydrolase</keyword>
<accession>A0A964W4Q9</accession>
<evidence type="ECO:0000313" key="2">
    <source>
        <dbReference type="Proteomes" id="UP000656077"/>
    </source>
</evidence>
<dbReference type="Pfam" id="PF09563">
    <property type="entry name" value="RE_LlaJI"/>
    <property type="match status" value="1"/>
</dbReference>
<sequence length="422" mass="49515">MVAMDSNIKYYNEKYFYKLVAVPNVEDLIRRKICEDKVGTILFNRTGIIILKGIIYVIFPCGYRVNEPYYDIQLLLDLFDRLVNEKKMDKEFYDLIDFEYEGNGHLLTVAYAIMKDYRENGYIRIENVIQGINIGGKVNWKKTMKQKTQIFTEDGMPIFTDLVMTRKENDKDALLRSLHMYAINKSIAMFGVLFGMESEYDEDAVELPVNKEYAIKFLKSERHMTYNSRLLRVIDLVIKFIDSNENESTDNSFMALSTKSFYSVWELMCKVILRDEFPSMKDKMPKPYWKIGDGEPRFTDQIPDIIYKDNSELYVLDAKYYNVQKNRPGWHDLVKQYFYALSLKAVLKDINKTTNIMIIPSEITEVAKFWATSAVENVPGFGKVYGIFLNVNHVIETYCYGNDKDYRAELRKIIDSKESQEN</sequence>
<comment type="caution">
    <text evidence="1">The sequence shown here is derived from an EMBL/GenBank/DDBJ whole genome shotgun (WGS) entry which is preliminary data.</text>
</comment>
<keyword evidence="1" id="KW-0540">Nuclease</keyword>
<dbReference type="InterPro" id="IPR018579">
    <property type="entry name" value="Restrct_endonuc_II_LlaJI"/>
</dbReference>
<name>A0A964W4Q9_9CLOT</name>
<reference evidence="1" key="1">
    <citation type="submission" date="2019-12" db="EMBL/GenBank/DDBJ databases">
        <title>Microbes associate with the intestines of laboratory mice.</title>
        <authorList>
            <person name="Navarre W."/>
            <person name="Wong E."/>
        </authorList>
    </citation>
    <scope>NUCLEOTIDE SEQUENCE</scope>
    <source>
        <strain evidence="1">NM79_F5</strain>
    </source>
</reference>
<dbReference type="AlphaFoldDB" id="A0A964W4Q9"/>
<gene>
    <name evidence="1" type="ORF">GKZ28_22620</name>
</gene>
<dbReference type="GO" id="GO:0004519">
    <property type="term" value="F:endonuclease activity"/>
    <property type="evidence" value="ECO:0007669"/>
    <property type="project" value="UniProtKB-KW"/>
</dbReference>
<organism evidence="1 2">
    <name type="scientific">Clostridium chromiireducens</name>
    <dbReference type="NCBI Taxonomy" id="225345"/>
    <lineage>
        <taxon>Bacteria</taxon>
        <taxon>Bacillati</taxon>
        <taxon>Bacillota</taxon>
        <taxon>Clostridia</taxon>
        <taxon>Eubacteriales</taxon>
        <taxon>Clostridiaceae</taxon>
        <taxon>Clostridium</taxon>
    </lineage>
</organism>
<dbReference type="EMBL" id="WSRQ01000058">
    <property type="protein sequence ID" value="MVX66473.1"/>
    <property type="molecule type" value="Genomic_DNA"/>
</dbReference>
<dbReference type="Proteomes" id="UP000656077">
    <property type="component" value="Unassembled WGS sequence"/>
</dbReference>